<proteinExistence type="predicted"/>
<dbReference type="SUPFAM" id="SSF53850">
    <property type="entry name" value="Periplasmic binding protein-like II"/>
    <property type="match status" value="1"/>
</dbReference>
<accession>A0A1Z4LSS7</accession>
<dbReference type="InterPro" id="IPR050490">
    <property type="entry name" value="Bact_solute-bd_prot1"/>
</dbReference>
<dbReference type="EMBL" id="AP018227">
    <property type="protein sequence ID" value="BAY84286.1"/>
    <property type="molecule type" value="Genomic_DNA"/>
</dbReference>
<dbReference type="Gene3D" id="3.40.190.10">
    <property type="entry name" value="Periplasmic binding protein-like II"/>
    <property type="match status" value="1"/>
</dbReference>
<sequence>MARIFQLQTHIKPRKLYQKRFIQFISLVLAASLTIIACSNTKTTQTSLVVDSSTTQNSLNIWWDKGFNPEEDEALRQLVDNWENKTSKKINLVFYSTDSLGDKIRRSMKAGNPPDVIMSFKAERSPNSRLAWDNKLVDVSDIVNSVKNKYPEAVLQTVNFYNNIEKKRSYYAIPIHQGTMHIQYWRDLLAEVGRSEQDIPSSWDAFWNFWKQVQDDLRNKNQQNKQSNNQSKIYALGLTLSPEAGDTYYLFEQILEAYDVGIINSQGKLLIDEPKVRQGIIKVLTWYQQFYEQGYIPPTALKWLNPDNNRSILNREIVMTPNATLSIPVAVREDADIYNNNLGTIEFPNKPSGQPMRHLTMAEQAAILSESKNQKLAKEFLKYLVDTQVMKDYLTTAGGRNSPVLEPAWEDSFWTNPDDPHISRVTKTFREGNTRYFYNSQSPAYSRVLDKNVWGKALNKVIVDRISPEKVADEAIQEIKLIYEQWEKE</sequence>
<dbReference type="PANTHER" id="PTHR43649">
    <property type="entry name" value="ARABINOSE-BINDING PROTEIN-RELATED"/>
    <property type="match status" value="1"/>
</dbReference>
<dbReference type="Pfam" id="PF13416">
    <property type="entry name" value="SBP_bac_8"/>
    <property type="match status" value="1"/>
</dbReference>
<evidence type="ECO:0000256" key="1">
    <source>
        <dbReference type="SAM" id="Phobius"/>
    </source>
</evidence>
<evidence type="ECO:0000313" key="2">
    <source>
        <dbReference type="EMBL" id="BAY84286.1"/>
    </source>
</evidence>
<dbReference type="PANTHER" id="PTHR43649:SF12">
    <property type="entry name" value="DIACETYLCHITOBIOSE BINDING PROTEIN DASA"/>
    <property type="match status" value="1"/>
</dbReference>
<keyword evidence="1" id="KW-0812">Transmembrane</keyword>
<dbReference type="InterPro" id="IPR006059">
    <property type="entry name" value="SBP"/>
</dbReference>
<gene>
    <name evidence="2" type="ORF">NIES267_37820</name>
</gene>
<name>A0A1Z4LSS7_9CYAN</name>
<reference evidence="2 3" key="1">
    <citation type="submission" date="2017-06" db="EMBL/GenBank/DDBJ databases">
        <title>Genome sequencing of cyanobaciteial culture collection at National Institute for Environmental Studies (NIES).</title>
        <authorList>
            <person name="Hirose Y."/>
            <person name="Shimura Y."/>
            <person name="Fujisawa T."/>
            <person name="Nakamura Y."/>
            <person name="Kawachi M."/>
        </authorList>
    </citation>
    <scope>NUCLEOTIDE SEQUENCE [LARGE SCALE GENOMIC DNA]</scope>
    <source>
        <strain evidence="2 3">NIES-267</strain>
    </source>
</reference>
<keyword evidence="1" id="KW-0472">Membrane</keyword>
<dbReference type="Proteomes" id="UP000218418">
    <property type="component" value="Chromosome"/>
</dbReference>
<keyword evidence="1" id="KW-1133">Transmembrane helix</keyword>
<dbReference type="AlphaFoldDB" id="A0A1Z4LSS7"/>
<protein>
    <submittedName>
        <fullName evidence="2">Family 1 extracellular solute-binding protein</fullName>
    </submittedName>
</protein>
<evidence type="ECO:0000313" key="3">
    <source>
        <dbReference type="Proteomes" id="UP000218418"/>
    </source>
</evidence>
<keyword evidence="3" id="KW-1185">Reference proteome</keyword>
<feature type="transmembrane region" description="Helical" evidence="1">
    <location>
        <begin position="21"/>
        <end position="37"/>
    </location>
</feature>
<dbReference type="OrthoDB" id="8871943at2"/>
<organism evidence="2 3">
    <name type="scientific">Calothrix parasitica NIES-267</name>
    <dbReference type="NCBI Taxonomy" id="1973488"/>
    <lineage>
        <taxon>Bacteria</taxon>
        <taxon>Bacillati</taxon>
        <taxon>Cyanobacteriota</taxon>
        <taxon>Cyanophyceae</taxon>
        <taxon>Nostocales</taxon>
        <taxon>Calotrichaceae</taxon>
        <taxon>Calothrix</taxon>
    </lineage>
</organism>